<evidence type="ECO:0000313" key="6">
    <source>
        <dbReference type="Proteomes" id="UP000322524"/>
    </source>
</evidence>
<evidence type="ECO:0000313" key="5">
    <source>
        <dbReference type="EMBL" id="TYS69106.1"/>
    </source>
</evidence>
<dbReference type="OrthoDB" id="9805455at2"/>
<sequence length="205" mass="22205">MTINVYYNQEGIGDTLLIYIKEINLNNRMVEKTGDIAKIIDKETKEIAGYNLFNASQYIAVDDFKGPVNLTEDLIAKLNQALEENGVKETLNPDLSPKFVVGHVIEKEKHPNADKLSVCKVDVGTEVLQIVCGAPNVDNGQYVVVAKVGAVMPSGLVIRDAELRGVASSGMICSAKELDLPNAPAEKGILVLETEKYEAGQPFSG</sequence>
<dbReference type="Pfam" id="PF01588">
    <property type="entry name" value="tRNA_bind"/>
    <property type="match status" value="1"/>
</dbReference>
<evidence type="ECO:0000256" key="1">
    <source>
        <dbReference type="ARBA" id="ARBA00022555"/>
    </source>
</evidence>
<reference evidence="5 6" key="1">
    <citation type="submission" date="2019-08" db="EMBL/GenBank/DDBJ databases">
        <title>Bacillus genomes from the desert of Cuatro Cienegas, Coahuila.</title>
        <authorList>
            <person name="Olmedo-Alvarez G."/>
        </authorList>
    </citation>
    <scope>NUCLEOTIDE SEQUENCE [LARGE SCALE GENOMIC DNA]</scope>
    <source>
        <strain evidence="5 6">CH28_1T</strain>
    </source>
</reference>
<dbReference type="Gene3D" id="3.30.1940.10">
    <property type="entry name" value="YtpR-like"/>
    <property type="match status" value="1"/>
</dbReference>
<dbReference type="FunFam" id="2.40.50.140:FF:000045">
    <property type="entry name" value="Phenylalanine--tRNA ligase beta subunit"/>
    <property type="match status" value="1"/>
</dbReference>
<dbReference type="InterPro" id="IPR027855">
    <property type="entry name" value="DUF4479"/>
</dbReference>
<comment type="caution">
    <text evidence="5">The sequence shown here is derived from an EMBL/GenBank/DDBJ whole genome shotgun (WGS) entry which is preliminary data.</text>
</comment>
<keyword evidence="1 3" id="KW-0820">tRNA-binding</keyword>
<dbReference type="InterPro" id="IPR002547">
    <property type="entry name" value="tRNA-bd_dom"/>
</dbReference>
<dbReference type="GO" id="GO:0000049">
    <property type="term" value="F:tRNA binding"/>
    <property type="evidence" value="ECO:0007669"/>
    <property type="project" value="UniProtKB-UniRule"/>
</dbReference>
<accession>A0A5D4T4J9</accession>
<proteinExistence type="predicted"/>
<dbReference type="InterPro" id="IPR012340">
    <property type="entry name" value="NA-bd_OB-fold"/>
</dbReference>
<feature type="domain" description="TRNA-binding" evidence="4">
    <location>
        <begin position="93"/>
        <end position="204"/>
    </location>
</feature>
<dbReference type="PROSITE" id="PS50886">
    <property type="entry name" value="TRBD"/>
    <property type="match status" value="1"/>
</dbReference>
<dbReference type="InterPro" id="IPR037154">
    <property type="entry name" value="YtpR-like_sf"/>
</dbReference>
<evidence type="ECO:0000256" key="3">
    <source>
        <dbReference type="PROSITE-ProRule" id="PRU00209"/>
    </source>
</evidence>
<dbReference type="SUPFAM" id="SSF50249">
    <property type="entry name" value="Nucleic acid-binding proteins"/>
    <property type="match status" value="1"/>
</dbReference>
<protein>
    <submittedName>
        <fullName evidence="5">DUF4479 domain-containing protein</fullName>
    </submittedName>
</protein>
<dbReference type="CDD" id="cd02796">
    <property type="entry name" value="tRNA_bind_bactPheRS"/>
    <property type="match status" value="1"/>
</dbReference>
<evidence type="ECO:0000256" key="2">
    <source>
        <dbReference type="ARBA" id="ARBA00022884"/>
    </source>
</evidence>
<name>A0A5D4T4J9_9BACI</name>
<dbReference type="Gene3D" id="2.40.50.140">
    <property type="entry name" value="Nucleic acid-binding proteins"/>
    <property type="match status" value="1"/>
</dbReference>
<organism evidence="5 6">
    <name type="scientific">Sutcliffiella horikoshii</name>
    <dbReference type="NCBI Taxonomy" id="79883"/>
    <lineage>
        <taxon>Bacteria</taxon>
        <taxon>Bacillati</taxon>
        <taxon>Bacillota</taxon>
        <taxon>Bacilli</taxon>
        <taxon>Bacillales</taxon>
        <taxon>Bacillaceae</taxon>
        <taxon>Sutcliffiella</taxon>
    </lineage>
</organism>
<dbReference type="Proteomes" id="UP000322524">
    <property type="component" value="Unassembled WGS sequence"/>
</dbReference>
<dbReference type="AlphaFoldDB" id="A0A5D4T4J9"/>
<dbReference type="NCBIfam" id="NF045760">
    <property type="entry name" value="YtpR"/>
    <property type="match status" value="1"/>
</dbReference>
<keyword evidence="2 3" id="KW-0694">RNA-binding</keyword>
<dbReference type="InterPro" id="IPR033714">
    <property type="entry name" value="tRNA_bind_bactPheRS"/>
</dbReference>
<gene>
    <name evidence="5" type="ORF">FZC76_09270</name>
</gene>
<dbReference type="Pfam" id="PF14794">
    <property type="entry name" value="DUF4479"/>
    <property type="match status" value="1"/>
</dbReference>
<evidence type="ECO:0000259" key="4">
    <source>
        <dbReference type="PROSITE" id="PS50886"/>
    </source>
</evidence>
<dbReference type="EMBL" id="VTEV01000003">
    <property type="protein sequence ID" value="TYS69106.1"/>
    <property type="molecule type" value="Genomic_DNA"/>
</dbReference>